<dbReference type="GO" id="GO:0032784">
    <property type="term" value="P:regulation of DNA-templated transcription elongation"/>
    <property type="evidence" value="ECO:0007669"/>
    <property type="project" value="InterPro"/>
</dbReference>
<dbReference type="InterPro" id="IPR029462">
    <property type="entry name" value="Rnk_N"/>
</dbReference>
<dbReference type="Gene3D" id="1.10.286.20">
    <property type="match status" value="1"/>
</dbReference>
<dbReference type="PROSITE" id="PS00830">
    <property type="entry name" value="GREAB_2"/>
    <property type="match status" value="1"/>
</dbReference>
<dbReference type="SUPFAM" id="SSF54534">
    <property type="entry name" value="FKBP-like"/>
    <property type="match status" value="1"/>
</dbReference>
<gene>
    <name evidence="3" type="ORF">LCGC14_2350390</name>
</gene>
<organism evidence="3">
    <name type="scientific">marine sediment metagenome</name>
    <dbReference type="NCBI Taxonomy" id="412755"/>
    <lineage>
        <taxon>unclassified sequences</taxon>
        <taxon>metagenomes</taxon>
        <taxon>ecological metagenomes</taxon>
    </lineage>
</organism>
<evidence type="ECO:0000313" key="3">
    <source>
        <dbReference type="EMBL" id="KKL45959.1"/>
    </source>
</evidence>
<dbReference type="Gene3D" id="3.10.50.30">
    <property type="entry name" value="Transcription elongation factor, GreA/GreB, C-terminal domain"/>
    <property type="match status" value="1"/>
</dbReference>
<comment type="caution">
    <text evidence="3">The sequence shown here is derived from an EMBL/GenBank/DDBJ whole genome shotgun (WGS) entry which is preliminary data.</text>
</comment>
<sequence>MQTTSAFWFFIYVEVISVTIQPDIIISSLDLERLEALLGSFSAFNTLSNLNLEEELERATVVDSRHVPENVVSMNSTVQLSLSSSEAPFYVTLVYPKDVREDGSTLSILSPIGTALLGMKQGDEIYWPNPGGKNIKVRIENILYQPERSGDYHR</sequence>
<reference evidence="3" key="1">
    <citation type="journal article" date="2015" name="Nature">
        <title>Complex archaea that bridge the gap between prokaryotes and eukaryotes.</title>
        <authorList>
            <person name="Spang A."/>
            <person name="Saw J.H."/>
            <person name="Jorgensen S.L."/>
            <person name="Zaremba-Niedzwiedzka K."/>
            <person name="Martijn J."/>
            <person name="Lind A.E."/>
            <person name="van Eijk R."/>
            <person name="Schleper C."/>
            <person name="Guy L."/>
            <person name="Ettema T.J."/>
        </authorList>
    </citation>
    <scope>NUCLEOTIDE SEQUENCE</scope>
</reference>
<dbReference type="InterPro" id="IPR036953">
    <property type="entry name" value="GreA/GreB_C_sf"/>
</dbReference>
<protein>
    <recommendedName>
        <fullName evidence="4">Transcription elongation factor GreA/GreB C-terminal domain-containing protein</fullName>
    </recommendedName>
</protein>
<dbReference type="NCBIfam" id="NF004396">
    <property type="entry name" value="PRK05753.1"/>
    <property type="match status" value="1"/>
</dbReference>
<dbReference type="GO" id="GO:0003677">
    <property type="term" value="F:DNA binding"/>
    <property type="evidence" value="ECO:0007669"/>
    <property type="project" value="InterPro"/>
</dbReference>
<dbReference type="GO" id="GO:0070063">
    <property type="term" value="F:RNA polymerase binding"/>
    <property type="evidence" value="ECO:0007669"/>
    <property type="project" value="InterPro"/>
</dbReference>
<dbReference type="AlphaFoldDB" id="A0A0F9C9Z0"/>
<evidence type="ECO:0000259" key="2">
    <source>
        <dbReference type="Pfam" id="PF14760"/>
    </source>
</evidence>
<feature type="domain" description="Regulator of nucleoside diphosphate kinase N-terminal" evidence="2">
    <location>
        <begin position="22"/>
        <end position="62"/>
    </location>
</feature>
<accession>A0A0F9C9Z0</accession>
<proteinExistence type="predicted"/>
<dbReference type="Pfam" id="PF14760">
    <property type="entry name" value="Rnk_N"/>
    <property type="match status" value="1"/>
</dbReference>
<evidence type="ECO:0000259" key="1">
    <source>
        <dbReference type="Pfam" id="PF01272"/>
    </source>
</evidence>
<dbReference type="GO" id="GO:0006354">
    <property type="term" value="P:DNA-templated transcription elongation"/>
    <property type="evidence" value="ECO:0007669"/>
    <property type="project" value="TreeGrafter"/>
</dbReference>
<dbReference type="InterPro" id="IPR023459">
    <property type="entry name" value="Tscrpt_elong_fac_GreA/B_fam"/>
</dbReference>
<name>A0A0F9C9Z0_9ZZZZ</name>
<dbReference type="PANTHER" id="PTHR30437">
    <property type="entry name" value="TRANSCRIPTION ELONGATION FACTOR GREA"/>
    <property type="match status" value="1"/>
</dbReference>
<evidence type="ECO:0008006" key="4">
    <source>
        <dbReference type="Google" id="ProtNLM"/>
    </source>
</evidence>
<dbReference type="InterPro" id="IPR001437">
    <property type="entry name" value="Tscrpt_elong_fac_GreA/B_C"/>
</dbReference>
<feature type="domain" description="Transcription elongation factor GreA/GreB C-terminal" evidence="1">
    <location>
        <begin position="68"/>
        <end position="144"/>
    </location>
</feature>
<dbReference type="InterPro" id="IPR018151">
    <property type="entry name" value="TF_GreA/GreB_CS"/>
</dbReference>
<dbReference type="Pfam" id="PF01272">
    <property type="entry name" value="GreA_GreB"/>
    <property type="match status" value="1"/>
</dbReference>
<dbReference type="EMBL" id="LAZR01034205">
    <property type="protein sequence ID" value="KKL45959.1"/>
    <property type="molecule type" value="Genomic_DNA"/>
</dbReference>
<dbReference type="PANTHER" id="PTHR30437:SF5">
    <property type="entry name" value="REGULATOR OF NUCLEOSIDE DIPHOSPHATE KINASE"/>
    <property type="match status" value="1"/>
</dbReference>